<name>A0A5A8C5Y9_CAFRO</name>
<comment type="caution">
    <text evidence="2">The sequence shown here is derived from an EMBL/GenBank/DDBJ whole genome shotgun (WGS) entry which is preliminary data.</text>
</comment>
<keyword evidence="1" id="KW-0732">Signal</keyword>
<proteinExistence type="predicted"/>
<reference evidence="2 3" key="1">
    <citation type="submission" date="2019-07" db="EMBL/GenBank/DDBJ databases">
        <title>Genomes of Cafeteria roenbergensis.</title>
        <authorList>
            <person name="Fischer M.G."/>
            <person name="Hackl T."/>
            <person name="Roman M."/>
        </authorList>
    </citation>
    <scope>NUCLEOTIDE SEQUENCE [LARGE SCALE GENOMIC DNA]</scope>
    <source>
        <strain evidence="2 3">BVI</strain>
    </source>
</reference>
<keyword evidence="3" id="KW-1185">Reference proteome</keyword>
<dbReference type="EMBL" id="VLTN01000055">
    <property type="protein sequence ID" value="KAA0148245.1"/>
    <property type="molecule type" value="Genomic_DNA"/>
</dbReference>
<feature type="signal peptide" evidence="1">
    <location>
        <begin position="1"/>
        <end position="21"/>
    </location>
</feature>
<dbReference type="Proteomes" id="UP000323011">
    <property type="component" value="Unassembled WGS sequence"/>
</dbReference>
<sequence>MVAYLFVVAWAGLASLPGVWPYALDYAKPAECFTSEFRSSVGVLKVRAVPQGSAKIRLTVHKGSACVHPDAAATVPAIVSNVADAARGEAAEAFVTPATFPKLESGPWSVLVQGEEVLPGQAVAFEIGMSNPLNGGPKPAAVASALALAAVALLASSYQ</sequence>
<organism evidence="2 3">
    <name type="scientific">Cafeteria roenbergensis</name>
    <name type="common">Marine flagellate</name>
    <dbReference type="NCBI Taxonomy" id="33653"/>
    <lineage>
        <taxon>Eukaryota</taxon>
        <taxon>Sar</taxon>
        <taxon>Stramenopiles</taxon>
        <taxon>Bigyra</taxon>
        <taxon>Opalozoa</taxon>
        <taxon>Bicosoecida</taxon>
        <taxon>Cafeteriaceae</taxon>
        <taxon>Cafeteria</taxon>
    </lineage>
</organism>
<dbReference type="AlphaFoldDB" id="A0A5A8C5Y9"/>
<feature type="chain" id="PRO_5022872591" evidence="1">
    <location>
        <begin position="22"/>
        <end position="159"/>
    </location>
</feature>
<protein>
    <submittedName>
        <fullName evidence="2">Uncharacterized protein</fullName>
    </submittedName>
</protein>
<evidence type="ECO:0000256" key="1">
    <source>
        <dbReference type="SAM" id="SignalP"/>
    </source>
</evidence>
<evidence type="ECO:0000313" key="2">
    <source>
        <dbReference type="EMBL" id="KAA0148245.1"/>
    </source>
</evidence>
<gene>
    <name evidence="2" type="ORF">FNF29_06782</name>
</gene>
<accession>A0A5A8C5Y9</accession>
<evidence type="ECO:0000313" key="3">
    <source>
        <dbReference type="Proteomes" id="UP000323011"/>
    </source>
</evidence>